<dbReference type="Proteomes" id="UP000885792">
    <property type="component" value="Unassembled WGS sequence"/>
</dbReference>
<reference evidence="1" key="1">
    <citation type="journal article" date="2020" name="mSystems">
        <title>Genome- and Community-Level Interaction Insights into Carbon Utilization and Element Cycling Functions of Hydrothermarchaeota in Hydrothermal Sediment.</title>
        <authorList>
            <person name="Zhou Z."/>
            <person name="Liu Y."/>
            <person name="Xu W."/>
            <person name="Pan J."/>
            <person name="Luo Z.H."/>
            <person name="Li M."/>
        </authorList>
    </citation>
    <scope>NUCLEOTIDE SEQUENCE [LARGE SCALE GENOMIC DNA]</scope>
    <source>
        <strain evidence="1">HyVt-501</strain>
    </source>
</reference>
<dbReference type="EMBL" id="DRNB01000100">
    <property type="protein sequence ID" value="HHJ63791.1"/>
    <property type="molecule type" value="Genomic_DNA"/>
</dbReference>
<dbReference type="AlphaFoldDB" id="A0A7C5L580"/>
<protein>
    <submittedName>
        <fullName evidence="1">Uncharacterized protein</fullName>
    </submittedName>
</protein>
<name>A0A7C5L580_AQUAO</name>
<gene>
    <name evidence="1" type="ORF">ENJ61_02690</name>
</gene>
<evidence type="ECO:0000313" key="1">
    <source>
        <dbReference type="EMBL" id="HHJ63791.1"/>
    </source>
</evidence>
<organism evidence="1">
    <name type="scientific">Aquifex aeolicus</name>
    <dbReference type="NCBI Taxonomy" id="63363"/>
    <lineage>
        <taxon>Bacteria</taxon>
        <taxon>Pseudomonadati</taxon>
        <taxon>Aquificota</taxon>
        <taxon>Aquificia</taxon>
        <taxon>Aquificales</taxon>
        <taxon>Aquificaceae</taxon>
        <taxon>Aquifex</taxon>
    </lineage>
</organism>
<sequence>MRSLSLFLSLFVLLLPLWGAEVKKKKTYVAKTKKSVKYKKKAGSRKPVRYPVKVNTSVNAEDLKLNQMIKDIYE</sequence>
<proteinExistence type="predicted"/>
<comment type="caution">
    <text evidence="1">The sequence shown here is derived from an EMBL/GenBank/DDBJ whole genome shotgun (WGS) entry which is preliminary data.</text>
</comment>
<accession>A0A7C5L580</accession>